<comment type="caution">
    <text evidence="1">The sequence shown here is derived from an EMBL/GenBank/DDBJ whole genome shotgun (WGS) entry which is preliminary data.</text>
</comment>
<proteinExistence type="predicted"/>
<dbReference type="EMBL" id="ASHM01052457">
    <property type="protein sequence ID" value="PNX86908.1"/>
    <property type="molecule type" value="Genomic_DNA"/>
</dbReference>
<dbReference type="AlphaFoldDB" id="A0A2K3M804"/>
<gene>
    <name evidence="1" type="ORF">L195_g042991</name>
</gene>
<organism evidence="1 2">
    <name type="scientific">Trifolium pratense</name>
    <name type="common">Red clover</name>
    <dbReference type="NCBI Taxonomy" id="57577"/>
    <lineage>
        <taxon>Eukaryota</taxon>
        <taxon>Viridiplantae</taxon>
        <taxon>Streptophyta</taxon>
        <taxon>Embryophyta</taxon>
        <taxon>Tracheophyta</taxon>
        <taxon>Spermatophyta</taxon>
        <taxon>Magnoliopsida</taxon>
        <taxon>eudicotyledons</taxon>
        <taxon>Gunneridae</taxon>
        <taxon>Pentapetalae</taxon>
        <taxon>rosids</taxon>
        <taxon>fabids</taxon>
        <taxon>Fabales</taxon>
        <taxon>Fabaceae</taxon>
        <taxon>Papilionoideae</taxon>
        <taxon>50 kb inversion clade</taxon>
        <taxon>NPAAA clade</taxon>
        <taxon>Hologalegina</taxon>
        <taxon>IRL clade</taxon>
        <taxon>Trifolieae</taxon>
        <taxon>Trifolium</taxon>
    </lineage>
</organism>
<reference evidence="1 2" key="2">
    <citation type="journal article" date="2017" name="Front. Plant Sci.">
        <title>Gene Classification and Mining of Molecular Markers Useful in Red Clover (Trifolium pratense) Breeding.</title>
        <authorList>
            <person name="Istvanek J."/>
            <person name="Dluhosova J."/>
            <person name="Dluhos P."/>
            <person name="Patkova L."/>
            <person name="Nedelnik J."/>
            <person name="Repkova J."/>
        </authorList>
    </citation>
    <scope>NUCLEOTIDE SEQUENCE [LARGE SCALE GENOMIC DNA]</scope>
    <source>
        <strain evidence="2">cv. Tatra</strain>
        <tissue evidence="1">Young leaves</tissue>
    </source>
</reference>
<accession>A0A2K3M804</accession>
<dbReference type="Proteomes" id="UP000236291">
    <property type="component" value="Unassembled WGS sequence"/>
</dbReference>
<reference evidence="1 2" key="1">
    <citation type="journal article" date="2014" name="Am. J. Bot.">
        <title>Genome assembly and annotation for red clover (Trifolium pratense; Fabaceae).</title>
        <authorList>
            <person name="Istvanek J."/>
            <person name="Jaros M."/>
            <person name="Krenek A."/>
            <person name="Repkova J."/>
        </authorList>
    </citation>
    <scope>NUCLEOTIDE SEQUENCE [LARGE SCALE GENOMIC DNA]</scope>
    <source>
        <strain evidence="2">cv. Tatra</strain>
        <tissue evidence="1">Young leaves</tissue>
    </source>
</reference>
<protein>
    <submittedName>
        <fullName evidence="1">Uncharacterized protein</fullName>
    </submittedName>
</protein>
<evidence type="ECO:0000313" key="2">
    <source>
        <dbReference type="Proteomes" id="UP000236291"/>
    </source>
</evidence>
<evidence type="ECO:0000313" key="1">
    <source>
        <dbReference type="EMBL" id="PNX86908.1"/>
    </source>
</evidence>
<name>A0A2K3M804_TRIPR</name>
<sequence>MRERIELHGEDEATASLPRLRRSSKRLSKLLLLLSSFYWREQAELKVALLRCATVIVVVETQSESCDCATVLLEEDEDARGRIDESGKGN</sequence>